<accession>A0A1F7JAF6</accession>
<reference evidence="1 2" key="1">
    <citation type="journal article" date="2016" name="Nat. Commun.">
        <title>Thousands of microbial genomes shed light on interconnected biogeochemical processes in an aquifer system.</title>
        <authorList>
            <person name="Anantharaman K."/>
            <person name="Brown C.T."/>
            <person name="Hug L.A."/>
            <person name="Sharon I."/>
            <person name="Castelle C.J."/>
            <person name="Probst A.J."/>
            <person name="Thomas B.C."/>
            <person name="Singh A."/>
            <person name="Wilkins M.J."/>
            <person name="Karaoz U."/>
            <person name="Brodie E.L."/>
            <person name="Williams K.H."/>
            <person name="Hubbard S.S."/>
            <person name="Banfield J.F."/>
        </authorList>
    </citation>
    <scope>NUCLEOTIDE SEQUENCE [LARGE SCALE GENOMIC DNA]</scope>
</reference>
<dbReference type="EMBL" id="MGAR01000005">
    <property type="protein sequence ID" value="OGK52594.1"/>
    <property type="molecule type" value="Genomic_DNA"/>
</dbReference>
<evidence type="ECO:0000313" key="1">
    <source>
        <dbReference type="EMBL" id="OGK52594.1"/>
    </source>
</evidence>
<dbReference type="Gene3D" id="3.40.50.150">
    <property type="entry name" value="Vaccinia Virus protein VP39"/>
    <property type="match status" value="1"/>
</dbReference>
<dbReference type="AlphaFoldDB" id="A0A1F7JAF6"/>
<dbReference type="InterPro" id="IPR029063">
    <property type="entry name" value="SAM-dependent_MTases_sf"/>
</dbReference>
<proteinExistence type="predicted"/>
<dbReference type="Proteomes" id="UP000176480">
    <property type="component" value="Unassembled WGS sequence"/>
</dbReference>
<dbReference type="Pfam" id="PF13578">
    <property type="entry name" value="Methyltransf_24"/>
    <property type="match status" value="1"/>
</dbReference>
<dbReference type="STRING" id="1802067.A2966_03575"/>
<comment type="caution">
    <text evidence="1">The sequence shown here is derived from an EMBL/GenBank/DDBJ whole genome shotgun (WGS) entry which is preliminary data.</text>
</comment>
<evidence type="ECO:0000313" key="2">
    <source>
        <dbReference type="Proteomes" id="UP000176480"/>
    </source>
</evidence>
<name>A0A1F7JAF6_9BACT</name>
<dbReference type="SUPFAM" id="SSF53335">
    <property type="entry name" value="S-adenosyl-L-methionine-dependent methyltransferases"/>
    <property type="match status" value="2"/>
</dbReference>
<sequence length="407" mass="46848">MPEATHVKSGTDLATLEYILNKFNLSFDDKTRLPIEIPDFGREQLTVLFKELGYMVGAEVGVHRGGYSELLCKNNPGVKLYGIDPYKAYDQYNNQQQVDEYYEEAKTRLAPYDYHFVEKSSEGGVKGFEDESLDFVYIDGNHEFSHVTADITLWSEKVKPGGIISGHDFIKFGNRHHQVVKAVVSYVQAYNIHPWFILGLNGKIPGMIRDHHRSWMWVKGKTVATNQSMLGKWDSWHKGVKSNYSFRYGNTVTYQLAADFLADVNEVEDWGCGTGGFKRLYKGKYIGIDGSVHPSVDKLVDLRRYRSSVEGIMMRHVLEHNYDWEKVLAGAVSSFIRKFCLVLFTPFTDTTQEITHNKKYGVDAPDIAFNRNDIERFFEGLKWRLQDNIKTNAYYGVEHIYYVEKTV</sequence>
<protein>
    <submittedName>
        <fullName evidence="1">Uncharacterized protein</fullName>
    </submittedName>
</protein>
<organism evidence="1 2">
    <name type="scientific">Candidatus Roizmanbacteria bacterium RIFCSPLOWO2_01_FULL_41_22</name>
    <dbReference type="NCBI Taxonomy" id="1802067"/>
    <lineage>
        <taxon>Bacteria</taxon>
        <taxon>Candidatus Roizmaniibacteriota</taxon>
    </lineage>
</organism>
<gene>
    <name evidence="1" type="ORF">A2966_03575</name>
</gene>